<feature type="domain" description="Type II methyltransferase M.TaqI-like" evidence="7">
    <location>
        <begin position="101"/>
        <end position="208"/>
    </location>
</feature>
<dbReference type="InterPro" id="IPR050953">
    <property type="entry name" value="N4_N6_ade-DNA_methylase"/>
</dbReference>
<dbReference type="InterPro" id="IPR029063">
    <property type="entry name" value="SAM-dependent_MTases_sf"/>
</dbReference>
<feature type="domain" description="Type II methyltransferase M.Eco57I C-terminal" evidence="8">
    <location>
        <begin position="314"/>
        <end position="517"/>
    </location>
</feature>
<dbReference type="InterPro" id="IPR002052">
    <property type="entry name" value="DNA_methylase_N6_adenine_CS"/>
</dbReference>
<dbReference type="EMBL" id="LN890655">
    <property type="protein sequence ID" value="CUS03375.2"/>
    <property type="molecule type" value="Genomic_DNA"/>
</dbReference>
<evidence type="ECO:0000256" key="6">
    <source>
        <dbReference type="ARBA" id="ARBA00047942"/>
    </source>
</evidence>
<dbReference type="KEGG" id="pbf:CFX0092_A1497"/>
<comment type="catalytic activity">
    <reaction evidence="6">
        <text>a 2'-deoxyadenosine in DNA + S-adenosyl-L-methionine = an N(6)-methyl-2'-deoxyadenosine in DNA + S-adenosyl-L-homocysteine + H(+)</text>
        <dbReference type="Rhea" id="RHEA:15197"/>
        <dbReference type="Rhea" id="RHEA-COMP:12418"/>
        <dbReference type="Rhea" id="RHEA-COMP:12419"/>
        <dbReference type="ChEBI" id="CHEBI:15378"/>
        <dbReference type="ChEBI" id="CHEBI:57856"/>
        <dbReference type="ChEBI" id="CHEBI:59789"/>
        <dbReference type="ChEBI" id="CHEBI:90615"/>
        <dbReference type="ChEBI" id="CHEBI:90616"/>
        <dbReference type="EC" id="2.1.1.72"/>
    </reaction>
</comment>
<keyword evidence="5" id="KW-0949">S-adenosyl-L-methionine</keyword>
<dbReference type="EC" id="2.1.1.72" evidence="2"/>
<proteinExistence type="inferred from homology"/>
<evidence type="ECO:0000256" key="1">
    <source>
        <dbReference type="ARBA" id="ARBA00006594"/>
    </source>
</evidence>
<dbReference type="Proteomes" id="UP000215027">
    <property type="component" value="Chromosome I"/>
</dbReference>
<dbReference type="PANTHER" id="PTHR33841">
    <property type="entry name" value="DNA METHYLTRANSFERASE YEEA-RELATED"/>
    <property type="match status" value="1"/>
</dbReference>
<dbReference type="InterPro" id="IPR011639">
    <property type="entry name" value="MethylTrfase_TaqI-like_dom"/>
</dbReference>
<dbReference type="SUPFAM" id="SSF53335">
    <property type="entry name" value="S-adenosyl-L-methionine-dependent methyltransferases"/>
    <property type="match status" value="1"/>
</dbReference>
<evidence type="ECO:0000256" key="3">
    <source>
        <dbReference type="ARBA" id="ARBA00022603"/>
    </source>
</evidence>
<evidence type="ECO:0000256" key="4">
    <source>
        <dbReference type="ARBA" id="ARBA00022679"/>
    </source>
</evidence>
<evidence type="ECO:0000256" key="5">
    <source>
        <dbReference type="ARBA" id="ARBA00022691"/>
    </source>
</evidence>
<evidence type="ECO:0000313" key="10">
    <source>
        <dbReference type="Proteomes" id="UP000215027"/>
    </source>
</evidence>
<dbReference type="Gene3D" id="3.40.50.150">
    <property type="entry name" value="Vaccinia Virus protein VP39"/>
    <property type="match status" value="1"/>
</dbReference>
<dbReference type="GO" id="GO:0003676">
    <property type="term" value="F:nucleic acid binding"/>
    <property type="evidence" value="ECO:0007669"/>
    <property type="project" value="InterPro"/>
</dbReference>
<organism evidence="9 10">
    <name type="scientific">Candidatus Promineifilum breve</name>
    <dbReference type="NCBI Taxonomy" id="1806508"/>
    <lineage>
        <taxon>Bacteria</taxon>
        <taxon>Bacillati</taxon>
        <taxon>Chloroflexota</taxon>
        <taxon>Ardenticatenia</taxon>
        <taxon>Candidatus Promineifilales</taxon>
        <taxon>Candidatus Promineifilaceae</taxon>
        <taxon>Candidatus Promineifilum</taxon>
    </lineage>
</organism>
<comment type="similarity">
    <text evidence="1">Belongs to the N(4)/N(6)-methyltransferase family.</text>
</comment>
<keyword evidence="3 9" id="KW-0489">Methyltransferase</keyword>
<sequence>MTGKQRTWGQYATPTDVADLLLGFCLRRPADRLLDPSCGDGALLRRAAQWRGWLASDGGQPSGALHGIELDPAAAGVAAAIPGAAVHRANFLTLDPAAYPPFDAIVGNPPYTRAEWIGRLDAAAGQLSLFPDVTDQALPAALLPRELAAALSGRAGLYAYFLIHSLGFLREGGRLGFVVPNGWLDVAYGEALKRFLLDHFRLLAVVESAVERWFTAASVNTCLLILERAADPAARAANRVRFARLRRPLRDLLGEATDSRRVAIVEQLVTRLLPAADRATGDVTVRVAEQGQLSAAARWGTLLRAPEVYLRRPSPAATPLGEWATVQRGSTSGANDFFYLDAARVAAWGIEPEYRRPLLKSLRGARGLRLGAADCRHELLLIPPTARLAGTAVADYLAWGEATGVAARATCAARRPWYALPTPPEGPLLLPKGIWQRHLGVVVDEPLSVDQQIYRVAPAAGIAPGVAAALLNSAWFALGGELGGRVNLGEGVLWLAAYEIERIVLPDPRALDAATARSLATAFERLAALPLADTPEAIAGDERHALDELVFDLLGLPAAERAAARAALLDCLAVRRRRARPAADPPPQGNA</sequence>
<keyword evidence="4" id="KW-0808">Transferase</keyword>
<dbReference type="GO" id="GO:0006304">
    <property type="term" value="P:DNA modification"/>
    <property type="evidence" value="ECO:0007669"/>
    <property type="project" value="InterPro"/>
</dbReference>
<name>A0A160T3Y3_9CHLR</name>
<reference evidence="9" key="1">
    <citation type="submission" date="2016-01" db="EMBL/GenBank/DDBJ databases">
        <authorList>
            <person name="Mcilroy J.S."/>
            <person name="Karst M S."/>
            <person name="Albertsen M."/>
        </authorList>
    </citation>
    <scope>NUCLEOTIDE SEQUENCE</scope>
    <source>
        <strain evidence="9">Cfx-K</strain>
    </source>
</reference>
<dbReference type="OrthoDB" id="134716at2"/>
<gene>
    <name evidence="9" type="ORF">CFX0092_A1497</name>
</gene>
<dbReference type="InterPro" id="IPR054520">
    <property type="entry name" value="M_Eco57I_C"/>
</dbReference>
<evidence type="ECO:0000259" key="8">
    <source>
        <dbReference type="Pfam" id="PF22837"/>
    </source>
</evidence>
<dbReference type="PROSITE" id="PS00092">
    <property type="entry name" value="N6_MTASE"/>
    <property type="match status" value="1"/>
</dbReference>
<evidence type="ECO:0000259" key="7">
    <source>
        <dbReference type="Pfam" id="PF07669"/>
    </source>
</evidence>
<evidence type="ECO:0000313" key="9">
    <source>
        <dbReference type="EMBL" id="CUS03375.2"/>
    </source>
</evidence>
<evidence type="ECO:0000256" key="2">
    <source>
        <dbReference type="ARBA" id="ARBA00011900"/>
    </source>
</evidence>
<protein>
    <recommendedName>
        <fullName evidence="2">site-specific DNA-methyltransferase (adenine-specific)</fullName>
        <ecNumber evidence="2">2.1.1.72</ecNumber>
    </recommendedName>
</protein>
<dbReference type="PRINTS" id="PR00507">
    <property type="entry name" value="N12N6MTFRASE"/>
</dbReference>
<dbReference type="RefSeq" id="WP_095042877.1">
    <property type="nucleotide sequence ID" value="NZ_LN890655.1"/>
</dbReference>
<dbReference type="GO" id="GO:0032259">
    <property type="term" value="P:methylation"/>
    <property type="evidence" value="ECO:0007669"/>
    <property type="project" value="UniProtKB-KW"/>
</dbReference>
<keyword evidence="10" id="KW-1185">Reference proteome</keyword>
<dbReference type="PANTHER" id="PTHR33841:SF5">
    <property type="entry name" value="DNA METHYLASE (MODIFICATION METHYLASE) (METHYLTRANSFERASE)-RELATED"/>
    <property type="match status" value="1"/>
</dbReference>
<dbReference type="Pfam" id="PF07669">
    <property type="entry name" value="Eco57I"/>
    <property type="match status" value="1"/>
</dbReference>
<dbReference type="AlphaFoldDB" id="A0A160T3Y3"/>
<dbReference type="GO" id="GO:0009007">
    <property type="term" value="F:site-specific DNA-methyltransferase (adenine-specific) activity"/>
    <property type="evidence" value="ECO:0007669"/>
    <property type="project" value="UniProtKB-EC"/>
</dbReference>
<dbReference type="Pfam" id="PF22837">
    <property type="entry name" value="M_Eco57I_C"/>
    <property type="match status" value="1"/>
</dbReference>
<accession>A0A160T3Y3</accession>